<dbReference type="GO" id="GO:0016757">
    <property type="term" value="F:glycosyltransferase activity"/>
    <property type="evidence" value="ECO:0000318"/>
    <property type="project" value="GO_Central"/>
</dbReference>
<dbReference type="PANTHER" id="PTHR11214">
    <property type="entry name" value="BETA-1,3-N-ACETYLGLUCOSAMINYLTRANSFERASE"/>
    <property type="match status" value="1"/>
</dbReference>
<dbReference type="InParanoid" id="E9G519"/>
<name>E9G519_DAPPU</name>
<dbReference type="GO" id="GO:0000139">
    <property type="term" value="C:Golgi membrane"/>
    <property type="evidence" value="ECO:0000318"/>
    <property type="project" value="GO_Central"/>
</dbReference>
<evidence type="ECO:0000256" key="2">
    <source>
        <dbReference type="ARBA" id="ARBA00008661"/>
    </source>
</evidence>
<accession>E9G519</accession>
<evidence type="ECO:0000256" key="1">
    <source>
        <dbReference type="ARBA" id="ARBA00004323"/>
    </source>
</evidence>
<keyword evidence="7" id="KW-1133">Transmembrane helix</keyword>
<evidence type="ECO:0000256" key="10">
    <source>
        <dbReference type="RuleBase" id="RU363063"/>
    </source>
</evidence>
<evidence type="ECO:0000256" key="8">
    <source>
        <dbReference type="ARBA" id="ARBA00023034"/>
    </source>
</evidence>
<sequence length="437" mass="49792">MGLATHLRLGLIWLSLAATVYVFFESHERLNPTSEFRRAQNDSHRFTQALNSCAHSNDVQPPIKEQQHWSSDENLTVINRDFFEYLASQLRDTRYPGVETHTRYVVAKTRRKYLLNVKPLRPDFGPVLNDVTSFNYPIQISRCRDPIVRGGPSLFVAVISAPKYFHKRDIIRRTWQRHLQMQSDLNSMNLAGFGFIVGLTQGDDGIQKRIEDEGKTYGDILQIEMIDDYYNLTFKVVGLLNWVNDHCSRVDYVLKVDDDVYVNTHNLVAVMNNLNSSEHSMYGSFAEGLPNRGGKWYISFEDWPWSNYPTYFRGAAILMPGITIGPLLAASQTTPFLPFDDTFLTGLCTAKAAITVRISDRFFVGGATEVPEPCHVYTSITWLTDSVAQLNNSRWATENFYNNLTHCTLNDPGGANQTVNSKKDKFHFIFSTRADGQ</sequence>
<keyword evidence="3 10" id="KW-0328">Glycosyltransferase</keyword>
<evidence type="ECO:0000256" key="9">
    <source>
        <dbReference type="ARBA" id="ARBA00023136"/>
    </source>
</evidence>
<dbReference type="Pfam" id="PF01762">
    <property type="entry name" value="Galactosyl_T"/>
    <property type="match status" value="1"/>
</dbReference>
<evidence type="ECO:0000313" key="12">
    <source>
        <dbReference type="EMBL" id="EFX85393.1"/>
    </source>
</evidence>
<keyword evidence="11" id="KW-0732">Signal</keyword>
<reference evidence="12 13" key="1">
    <citation type="journal article" date="2011" name="Science">
        <title>The ecoresponsive genome of Daphnia pulex.</title>
        <authorList>
            <person name="Colbourne J.K."/>
            <person name="Pfrender M.E."/>
            <person name="Gilbert D."/>
            <person name="Thomas W.K."/>
            <person name="Tucker A."/>
            <person name="Oakley T.H."/>
            <person name="Tokishita S."/>
            <person name="Aerts A."/>
            <person name="Arnold G.J."/>
            <person name="Basu M.K."/>
            <person name="Bauer D.J."/>
            <person name="Caceres C.E."/>
            <person name="Carmel L."/>
            <person name="Casola C."/>
            <person name="Choi J.H."/>
            <person name="Detter J.C."/>
            <person name="Dong Q."/>
            <person name="Dusheyko S."/>
            <person name="Eads B.D."/>
            <person name="Frohlich T."/>
            <person name="Geiler-Samerotte K.A."/>
            <person name="Gerlach D."/>
            <person name="Hatcher P."/>
            <person name="Jogdeo S."/>
            <person name="Krijgsveld J."/>
            <person name="Kriventseva E.V."/>
            <person name="Kultz D."/>
            <person name="Laforsch C."/>
            <person name="Lindquist E."/>
            <person name="Lopez J."/>
            <person name="Manak J.R."/>
            <person name="Muller J."/>
            <person name="Pangilinan J."/>
            <person name="Patwardhan R.P."/>
            <person name="Pitluck S."/>
            <person name="Pritham E.J."/>
            <person name="Rechtsteiner A."/>
            <person name="Rho M."/>
            <person name="Rogozin I.B."/>
            <person name="Sakarya O."/>
            <person name="Salamov A."/>
            <person name="Schaack S."/>
            <person name="Shapiro H."/>
            <person name="Shiga Y."/>
            <person name="Skalitzky C."/>
            <person name="Smith Z."/>
            <person name="Souvorov A."/>
            <person name="Sung W."/>
            <person name="Tang Z."/>
            <person name="Tsuchiya D."/>
            <person name="Tu H."/>
            <person name="Vos H."/>
            <person name="Wang M."/>
            <person name="Wolf Y.I."/>
            <person name="Yamagata H."/>
            <person name="Yamada T."/>
            <person name="Ye Y."/>
            <person name="Shaw J.R."/>
            <person name="Andrews J."/>
            <person name="Crease T.J."/>
            <person name="Tang H."/>
            <person name="Lucas S.M."/>
            <person name="Robertson H.M."/>
            <person name="Bork P."/>
            <person name="Koonin E.V."/>
            <person name="Zdobnov E.M."/>
            <person name="Grigoriev I.V."/>
            <person name="Lynch M."/>
            <person name="Boore J.L."/>
        </authorList>
    </citation>
    <scope>NUCLEOTIDE SEQUENCE [LARGE SCALE GENOMIC DNA]</scope>
</reference>
<dbReference type="InterPro" id="IPR002659">
    <property type="entry name" value="Glyco_trans_31"/>
</dbReference>
<dbReference type="GO" id="GO:0006493">
    <property type="term" value="P:protein O-linked glycosylation"/>
    <property type="evidence" value="ECO:0000318"/>
    <property type="project" value="GO_Central"/>
</dbReference>
<evidence type="ECO:0000256" key="11">
    <source>
        <dbReference type="SAM" id="SignalP"/>
    </source>
</evidence>
<evidence type="ECO:0000256" key="7">
    <source>
        <dbReference type="ARBA" id="ARBA00022989"/>
    </source>
</evidence>
<evidence type="ECO:0000313" key="13">
    <source>
        <dbReference type="Proteomes" id="UP000000305"/>
    </source>
</evidence>
<dbReference type="KEGG" id="dpx:DAPPUDRAFT_314238"/>
<keyword evidence="13" id="KW-1185">Reference proteome</keyword>
<keyword evidence="9" id="KW-0472">Membrane</keyword>
<gene>
    <name evidence="12" type="ORF">DAPPUDRAFT_314238</name>
</gene>
<evidence type="ECO:0000256" key="4">
    <source>
        <dbReference type="ARBA" id="ARBA00022679"/>
    </source>
</evidence>
<feature type="chain" id="PRO_5003237162" description="Hexosyltransferase" evidence="11">
    <location>
        <begin position="18"/>
        <end position="437"/>
    </location>
</feature>
<dbReference type="Proteomes" id="UP000000305">
    <property type="component" value="Unassembled WGS sequence"/>
</dbReference>
<dbReference type="GO" id="GO:0016758">
    <property type="term" value="F:hexosyltransferase activity"/>
    <property type="evidence" value="ECO:0007669"/>
    <property type="project" value="InterPro"/>
</dbReference>
<evidence type="ECO:0000256" key="5">
    <source>
        <dbReference type="ARBA" id="ARBA00022692"/>
    </source>
</evidence>
<protein>
    <recommendedName>
        <fullName evidence="10">Hexosyltransferase</fullName>
        <ecNumber evidence="10">2.4.1.-</ecNumber>
    </recommendedName>
</protein>
<organism evidence="12 13">
    <name type="scientific">Daphnia pulex</name>
    <name type="common">Water flea</name>
    <dbReference type="NCBI Taxonomy" id="6669"/>
    <lineage>
        <taxon>Eukaryota</taxon>
        <taxon>Metazoa</taxon>
        <taxon>Ecdysozoa</taxon>
        <taxon>Arthropoda</taxon>
        <taxon>Crustacea</taxon>
        <taxon>Branchiopoda</taxon>
        <taxon>Diplostraca</taxon>
        <taxon>Cladocera</taxon>
        <taxon>Anomopoda</taxon>
        <taxon>Daphniidae</taxon>
        <taxon>Daphnia</taxon>
    </lineage>
</organism>
<comment type="subcellular location">
    <subcellularLocation>
        <location evidence="1 10">Golgi apparatus membrane</location>
        <topology evidence="1 10">Single-pass type II membrane protein</topology>
    </subcellularLocation>
</comment>
<dbReference type="EMBL" id="GL732532">
    <property type="protein sequence ID" value="EFX85393.1"/>
    <property type="molecule type" value="Genomic_DNA"/>
</dbReference>
<keyword evidence="4" id="KW-0808">Transferase</keyword>
<keyword evidence="6" id="KW-0735">Signal-anchor</keyword>
<dbReference type="PhylomeDB" id="E9G519"/>
<dbReference type="AlphaFoldDB" id="E9G519"/>
<dbReference type="eggNOG" id="KOG2287">
    <property type="taxonomic scope" value="Eukaryota"/>
</dbReference>
<dbReference type="EC" id="2.4.1.-" evidence="10"/>
<comment type="similarity">
    <text evidence="2 10">Belongs to the glycosyltransferase 31 family.</text>
</comment>
<dbReference type="PANTHER" id="PTHR11214:SF334">
    <property type="entry name" value="HEXOSYLTRANSFERASE"/>
    <property type="match status" value="1"/>
</dbReference>
<dbReference type="OrthoDB" id="5957813at2759"/>
<dbReference type="Gene3D" id="3.90.550.50">
    <property type="match status" value="1"/>
</dbReference>
<keyword evidence="8 10" id="KW-0333">Golgi apparatus</keyword>
<dbReference type="FunFam" id="3.90.550.50:FF:000071">
    <property type="entry name" value="Hexosyltransferase"/>
    <property type="match status" value="1"/>
</dbReference>
<proteinExistence type="inferred from homology"/>
<dbReference type="HOGENOM" id="CLU_036849_3_0_1"/>
<evidence type="ECO:0000256" key="6">
    <source>
        <dbReference type="ARBA" id="ARBA00022968"/>
    </source>
</evidence>
<keyword evidence="5" id="KW-0812">Transmembrane</keyword>
<feature type="signal peptide" evidence="11">
    <location>
        <begin position="1"/>
        <end position="17"/>
    </location>
</feature>
<evidence type="ECO:0000256" key="3">
    <source>
        <dbReference type="ARBA" id="ARBA00022676"/>
    </source>
</evidence>